<feature type="compositionally biased region" description="Low complexity" evidence="1">
    <location>
        <begin position="299"/>
        <end position="311"/>
    </location>
</feature>
<proteinExistence type="predicted"/>
<evidence type="ECO:0000313" key="3">
    <source>
        <dbReference type="EMBL" id="MBM6402059.1"/>
    </source>
</evidence>
<feature type="transmembrane region" description="Helical" evidence="2">
    <location>
        <begin position="140"/>
        <end position="157"/>
    </location>
</feature>
<dbReference type="EMBL" id="JAFDVD010000021">
    <property type="protein sequence ID" value="MBM6402059.1"/>
    <property type="molecule type" value="Genomic_DNA"/>
</dbReference>
<evidence type="ECO:0008006" key="5">
    <source>
        <dbReference type="Google" id="ProtNLM"/>
    </source>
</evidence>
<keyword evidence="2" id="KW-1133">Transmembrane helix</keyword>
<keyword evidence="2" id="KW-0472">Membrane</keyword>
<accession>A0ABS2CQ92</accession>
<feature type="region of interest" description="Disordered" evidence="1">
    <location>
        <begin position="277"/>
        <end position="323"/>
    </location>
</feature>
<reference evidence="3" key="1">
    <citation type="submission" date="2021-02" db="EMBL/GenBank/DDBJ databases">
        <title>Phycicoccus sp. MQZ13P-5T, whole genome shotgun sequence.</title>
        <authorList>
            <person name="Tuo L."/>
        </authorList>
    </citation>
    <scope>NUCLEOTIDE SEQUENCE</scope>
    <source>
        <strain evidence="3">MQZ13P-5</strain>
    </source>
</reference>
<sequence length="323" mass="33590">MSAVTSEQRTEDVRAYIGAVRAWLADLPADDVEELTFGMEADLAERAAEGDIRLGDLLGEPEEYAAELRSAAGLPLRTAPVEAPPSPGWLAEVSAAFWSAGTGAVDRWPWLRDLQPVWWVLRGLVAGWAVAMVLGTGHSVLLPALGAAASFVLRRWMAHASTPRGLRAVVVAGNVLAVVLLLPATLWYLERGAGDGPAPSDAYPAPGLVLDGAEVGNLYVYDAQGHRVEGARVLTQDGRGVYTNPTMLDTGPEGLPTRPDGSVDVATDVFPLAIGDRDPWSGSGAGWTPPLTLSPLPGATPASTDAASPAPSTTPAPTPSPTG</sequence>
<name>A0ABS2CQ92_9MICO</name>
<feature type="compositionally biased region" description="Pro residues" evidence="1">
    <location>
        <begin position="312"/>
        <end position="323"/>
    </location>
</feature>
<comment type="caution">
    <text evidence="3">The sequence shown here is derived from an EMBL/GenBank/DDBJ whole genome shotgun (WGS) entry which is preliminary data.</text>
</comment>
<evidence type="ECO:0000256" key="1">
    <source>
        <dbReference type="SAM" id="MobiDB-lite"/>
    </source>
</evidence>
<protein>
    <recommendedName>
        <fullName evidence="5">DUF1707 domain-containing protein</fullName>
    </recommendedName>
</protein>
<organism evidence="3 4">
    <name type="scientific">Phycicoccus sonneratiae</name>
    <dbReference type="NCBI Taxonomy" id="2807628"/>
    <lineage>
        <taxon>Bacteria</taxon>
        <taxon>Bacillati</taxon>
        <taxon>Actinomycetota</taxon>
        <taxon>Actinomycetes</taxon>
        <taxon>Micrococcales</taxon>
        <taxon>Intrasporangiaceae</taxon>
        <taxon>Phycicoccus</taxon>
    </lineage>
</organism>
<evidence type="ECO:0000313" key="4">
    <source>
        <dbReference type="Proteomes" id="UP001430172"/>
    </source>
</evidence>
<gene>
    <name evidence="3" type="ORF">JQN70_16800</name>
</gene>
<keyword evidence="2" id="KW-0812">Transmembrane</keyword>
<keyword evidence="4" id="KW-1185">Reference proteome</keyword>
<feature type="transmembrane region" description="Helical" evidence="2">
    <location>
        <begin position="169"/>
        <end position="189"/>
    </location>
</feature>
<dbReference type="RefSeq" id="WP_204132532.1">
    <property type="nucleotide sequence ID" value="NZ_JAFDVD010000021.1"/>
</dbReference>
<dbReference type="Proteomes" id="UP001430172">
    <property type="component" value="Unassembled WGS sequence"/>
</dbReference>
<evidence type="ECO:0000256" key="2">
    <source>
        <dbReference type="SAM" id="Phobius"/>
    </source>
</evidence>